<gene>
    <name evidence="2" type="ORF">EYF80_044567</name>
</gene>
<dbReference type="EMBL" id="SRLO01000858">
    <property type="protein sequence ID" value="TNN45243.1"/>
    <property type="molecule type" value="Genomic_DNA"/>
</dbReference>
<evidence type="ECO:0000256" key="1">
    <source>
        <dbReference type="SAM" id="MobiDB-lite"/>
    </source>
</evidence>
<feature type="region of interest" description="Disordered" evidence="1">
    <location>
        <begin position="1"/>
        <end position="87"/>
    </location>
</feature>
<comment type="caution">
    <text evidence="2">The sequence shown here is derived from an EMBL/GenBank/DDBJ whole genome shotgun (WGS) entry which is preliminary data.</text>
</comment>
<dbReference type="Proteomes" id="UP000314294">
    <property type="component" value="Unassembled WGS sequence"/>
</dbReference>
<keyword evidence="3" id="KW-1185">Reference proteome</keyword>
<feature type="compositionally biased region" description="Polar residues" evidence="1">
    <location>
        <begin position="76"/>
        <end position="87"/>
    </location>
</feature>
<sequence>MKLQSKWSRGKWAIRAAEPGAHRQPAEEREELQSTYRRTNPGLPDGRTDTESAEPEQPGRKDDEWMNSVRRRQNDHAAQQQQHLTSS</sequence>
<organism evidence="2 3">
    <name type="scientific">Liparis tanakae</name>
    <name type="common">Tanaka's snailfish</name>
    <dbReference type="NCBI Taxonomy" id="230148"/>
    <lineage>
        <taxon>Eukaryota</taxon>
        <taxon>Metazoa</taxon>
        <taxon>Chordata</taxon>
        <taxon>Craniata</taxon>
        <taxon>Vertebrata</taxon>
        <taxon>Euteleostomi</taxon>
        <taxon>Actinopterygii</taxon>
        <taxon>Neopterygii</taxon>
        <taxon>Teleostei</taxon>
        <taxon>Neoteleostei</taxon>
        <taxon>Acanthomorphata</taxon>
        <taxon>Eupercaria</taxon>
        <taxon>Perciformes</taxon>
        <taxon>Cottioidei</taxon>
        <taxon>Cottales</taxon>
        <taxon>Liparidae</taxon>
        <taxon>Liparis</taxon>
    </lineage>
</organism>
<accession>A0A4Z2FWU2</accession>
<protein>
    <submittedName>
        <fullName evidence="2">Uncharacterized protein</fullName>
    </submittedName>
</protein>
<evidence type="ECO:0000313" key="3">
    <source>
        <dbReference type="Proteomes" id="UP000314294"/>
    </source>
</evidence>
<name>A0A4Z2FWU2_9TELE</name>
<reference evidence="2 3" key="1">
    <citation type="submission" date="2019-03" db="EMBL/GenBank/DDBJ databases">
        <title>First draft genome of Liparis tanakae, snailfish: a comprehensive survey of snailfish specific genes.</title>
        <authorList>
            <person name="Kim W."/>
            <person name="Song I."/>
            <person name="Jeong J.-H."/>
            <person name="Kim D."/>
            <person name="Kim S."/>
            <person name="Ryu S."/>
            <person name="Song J.Y."/>
            <person name="Lee S.K."/>
        </authorList>
    </citation>
    <scope>NUCLEOTIDE SEQUENCE [LARGE SCALE GENOMIC DNA]</scope>
    <source>
        <tissue evidence="2">Muscle</tissue>
    </source>
</reference>
<dbReference type="AlphaFoldDB" id="A0A4Z2FWU2"/>
<evidence type="ECO:0000313" key="2">
    <source>
        <dbReference type="EMBL" id="TNN45243.1"/>
    </source>
</evidence>
<proteinExistence type="predicted"/>